<proteinExistence type="predicted"/>
<reference evidence="1" key="1">
    <citation type="journal article" date="2022" name="Front. Genet.">
        <title>Chromosome-Scale Assembly of the Dendrobium nobile Genome Provides Insights Into the Molecular Mechanism of the Biosynthesis of the Medicinal Active Ingredient of Dendrobium.</title>
        <authorList>
            <person name="Xu Q."/>
            <person name="Niu S.-C."/>
            <person name="Li K.-L."/>
            <person name="Zheng P.-J."/>
            <person name="Zhang X.-J."/>
            <person name="Jia Y."/>
            <person name="Liu Y."/>
            <person name="Niu Y.-X."/>
            <person name="Yu L.-H."/>
            <person name="Chen D.-F."/>
            <person name="Zhang G.-Q."/>
        </authorList>
    </citation>
    <scope>NUCLEOTIDE SEQUENCE</scope>
    <source>
        <tissue evidence="1">Leaf</tissue>
    </source>
</reference>
<dbReference type="Pfam" id="PF14223">
    <property type="entry name" value="Retrotran_gag_2"/>
    <property type="match status" value="1"/>
</dbReference>
<dbReference type="PANTHER" id="PTHR47481:SF28">
    <property type="entry name" value="RETROTRANSPOSON COPIA-LIKE N-TERMINAL DOMAIN-CONTAINING PROTEIN"/>
    <property type="match status" value="1"/>
</dbReference>
<dbReference type="OrthoDB" id="7697411at2759"/>
<evidence type="ECO:0000313" key="2">
    <source>
        <dbReference type="Proteomes" id="UP000829196"/>
    </source>
</evidence>
<dbReference type="AlphaFoldDB" id="A0A8T3AV13"/>
<protein>
    <recommendedName>
        <fullName evidence="3">Retrovirus-related Pol polyprotein from transposon TNT 1-94</fullName>
    </recommendedName>
</protein>
<organism evidence="1 2">
    <name type="scientific">Dendrobium nobile</name>
    <name type="common">Orchid</name>
    <dbReference type="NCBI Taxonomy" id="94219"/>
    <lineage>
        <taxon>Eukaryota</taxon>
        <taxon>Viridiplantae</taxon>
        <taxon>Streptophyta</taxon>
        <taxon>Embryophyta</taxon>
        <taxon>Tracheophyta</taxon>
        <taxon>Spermatophyta</taxon>
        <taxon>Magnoliopsida</taxon>
        <taxon>Liliopsida</taxon>
        <taxon>Asparagales</taxon>
        <taxon>Orchidaceae</taxon>
        <taxon>Epidendroideae</taxon>
        <taxon>Malaxideae</taxon>
        <taxon>Dendrobiinae</taxon>
        <taxon>Dendrobium</taxon>
    </lineage>
</organism>
<dbReference type="SMR" id="A0A8T3AV13"/>
<dbReference type="EMBL" id="JAGYWB010000013">
    <property type="protein sequence ID" value="KAI0499908.1"/>
    <property type="molecule type" value="Genomic_DNA"/>
</dbReference>
<keyword evidence="2" id="KW-1185">Reference proteome</keyword>
<gene>
    <name evidence="1" type="ORF">KFK09_018116</name>
</gene>
<evidence type="ECO:0008006" key="3">
    <source>
        <dbReference type="Google" id="ProtNLM"/>
    </source>
</evidence>
<comment type="caution">
    <text evidence="1">The sequence shown here is derived from an EMBL/GenBank/DDBJ whole genome shotgun (WGS) entry which is preliminary data.</text>
</comment>
<dbReference type="Proteomes" id="UP000829196">
    <property type="component" value="Unassembled WGS sequence"/>
</dbReference>
<evidence type="ECO:0000313" key="1">
    <source>
        <dbReference type="EMBL" id="KAI0499908.1"/>
    </source>
</evidence>
<sequence length="223" mass="24829">MANSENSQNSTQTISKQQEEIQISSSLKFLVSNIKNIAPIQLATDNYAVWRSQILKLFLAQGFHTFLDPSTVPPDRNILQNDGTTIPNSLFEKWTFSDHIIAASLCSTISISILPYVVNLESTAAIWTVLETRFQSSNRSKVIQLKNSLHNISLKNLTMTQYLSDIKIIVDQIAAAGSSVDTEDIIHYILNGLPGSYQSFKTVIRTMLNPISLDQLTIPTSLK</sequence>
<dbReference type="PANTHER" id="PTHR47481">
    <property type="match status" value="1"/>
</dbReference>
<name>A0A8T3AV13_DENNO</name>
<accession>A0A8T3AV13</accession>